<dbReference type="CDD" id="cd00780">
    <property type="entry name" value="NTF2"/>
    <property type="match status" value="1"/>
</dbReference>
<dbReference type="SMART" id="SM00360">
    <property type="entry name" value="RRM"/>
    <property type="match status" value="1"/>
</dbReference>
<dbReference type="PANTHER" id="PTHR10693">
    <property type="entry name" value="RAS GTPASE-ACTIVATING PROTEIN-BINDING PROTEIN"/>
    <property type="match status" value="1"/>
</dbReference>
<evidence type="ECO:0000256" key="2">
    <source>
        <dbReference type="PROSITE-ProRule" id="PRU00176"/>
    </source>
</evidence>
<feature type="domain" description="RRM" evidence="4">
    <location>
        <begin position="314"/>
        <end position="389"/>
    </location>
</feature>
<dbReference type="InterPro" id="IPR039539">
    <property type="entry name" value="Ras_GTPase_bind_prot"/>
</dbReference>
<feature type="region of interest" description="Disordered" evidence="3">
    <location>
        <begin position="408"/>
        <end position="466"/>
    </location>
</feature>
<feature type="domain" description="NTF2" evidence="5">
    <location>
        <begin position="17"/>
        <end position="133"/>
    </location>
</feature>
<dbReference type="InterPro" id="IPR032710">
    <property type="entry name" value="NTF2-like_dom_sf"/>
</dbReference>
<evidence type="ECO:0000259" key="5">
    <source>
        <dbReference type="PROSITE" id="PS50177"/>
    </source>
</evidence>
<feature type="compositionally biased region" description="Gly residues" evidence="3">
    <location>
        <begin position="451"/>
        <end position="460"/>
    </location>
</feature>
<dbReference type="PANTHER" id="PTHR10693:SF75">
    <property type="entry name" value="NUCLEAR TRANSPORT FACTOR 2"/>
    <property type="match status" value="1"/>
</dbReference>
<evidence type="ECO:0000313" key="6">
    <source>
        <dbReference type="EMBL" id="MBA4633385.1"/>
    </source>
</evidence>
<dbReference type="Gene3D" id="3.10.450.50">
    <property type="match status" value="1"/>
</dbReference>
<evidence type="ECO:0008006" key="7">
    <source>
        <dbReference type="Google" id="ProtNLM"/>
    </source>
</evidence>
<name>A0A7C9D8C5_OPUST</name>
<dbReference type="Pfam" id="PF00076">
    <property type="entry name" value="RRM_1"/>
    <property type="match status" value="1"/>
</dbReference>
<dbReference type="GO" id="GO:0005829">
    <property type="term" value="C:cytosol"/>
    <property type="evidence" value="ECO:0007669"/>
    <property type="project" value="TreeGrafter"/>
</dbReference>
<dbReference type="InterPro" id="IPR002075">
    <property type="entry name" value="NTF2_dom"/>
</dbReference>
<sequence length="466" mass="50129">MATQVDGSSAELSAEMVGHAFVSQFYHILHNSPELVQRFFLDTSTMSRPGPDGMLMTVTAMKGINDLILSLDCKDYKAEILTADAQASHMNGVIVLVTGCLTGKDNVRRKFTESFFLAPQDKGYYVLNDAFRFVEEDKLPVANSVEEEHLDKSDPAISSTVVVEKLDGSDDSVQNHTASEDIIIVNHKDIAVSNDEEKLAVKETAIPQGPVEPNHTTQAVGEASLNGDANGPKKSYASLLKNMKEGTSTLVRVTAPVAKAASSNTVQRPVSSSAAQQPQADAVSATATDTSVPNGSNGTASAADEVDVFTDKGHSIYIGDLPWDATTELVEQEFKKFGRIKRNGIQVRSNKGYCFGFVEYEDASGKQKAIDMGTIRIGGKEAFIQEKKTTTRVVNGVSMYPSGRGGFRNDGFRGRGYSNGRGYPRNDYAKRNGDVPFRGNRSGEGYQGAYQNGGGRGGPRQGAAPK</sequence>
<dbReference type="PROSITE" id="PS50177">
    <property type="entry name" value="NTF2_DOMAIN"/>
    <property type="match status" value="1"/>
</dbReference>
<dbReference type="InterPro" id="IPR035979">
    <property type="entry name" value="RBD_domain_sf"/>
</dbReference>
<dbReference type="SUPFAM" id="SSF54427">
    <property type="entry name" value="NTF2-like"/>
    <property type="match status" value="1"/>
</dbReference>
<dbReference type="Pfam" id="PF02136">
    <property type="entry name" value="NTF2"/>
    <property type="match status" value="1"/>
</dbReference>
<dbReference type="PROSITE" id="PS50102">
    <property type="entry name" value="RRM"/>
    <property type="match status" value="1"/>
</dbReference>
<protein>
    <recommendedName>
        <fullName evidence="7">RRM domain-containing protein</fullName>
    </recommendedName>
</protein>
<dbReference type="InterPro" id="IPR018222">
    <property type="entry name" value="Nuclear_transport_factor_2_euk"/>
</dbReference>
<reference evidence="6" key="1">
    <citation type="journal article" date="2013" name="J. Plant Res.">
        <title>Effect of fungi and light on seed germination of three Opuntia species from semiarid lands of central Mexico.</title>
        <authorList>
            <person name="Delgado-Sanchez P."/>
            <person name="Jimenez-Bremont J.F."/>
            <person name="Guerrero-Gonzalez Mde L."/>
            <person name="Flores J."/>
        </authorList>
    </citation>
    <scope>NUCLEOTIDE SEQUENCE</scope>
    <source>
        <tissue evidence="6">Cladode</tissue>
    </source>
</reference>
<feature type="compositionally biased region" description="Low complexity" evidence="3">
    <location>
        <begin position="266"/>
        <end position="292"/>
    </location>
</feature>
<dbReference type="FunFam" id="3.10.450.50:FF:000003">
    <property type="entry name" value="Nuclear transport factor 2 family protein"/>
    <property type="match status" value="1"/>
</dbReference>
<dbReference type="GO" id="GO:0003729">
    <property type="term" value="F:mRNA binding"/>
    <property type="evidence" value="ECO:0007669"/>
    <property type="project" value="TreeGrafter"/>
</dbReference>
<dbReference type="InterPro" id="IPR012677">
    <property type="entry name" value="Nucleotide-bd_a/b_plait_sf"/>
</dbReference>
<keyword evidence="1 2" id="KW-0694">RNA-binding</keyword>
<dbReference type="EMBL" id="GISG01086637">
    <property type="protein sequence ID" value="MBA4633385.1"/>
    <property type="molecule type" value="Transcribed_RNA"/>
</dbReference>
<dbReference type="AlphaFoldDB" id="A0A7C9D8C5"/>
<evidence type="ECO:0000256" key="3">
    <source>
        <dbReference type="SAM" id="MobiDB-lite"/>
    </source>
</evidence>
<reference evidence="6" key="2">
    <citation type="submission" date="2020-07" db="EMBL/GenBank/DDBJ databases">
        <authorList>
            <person name="Vera ALvarez R."/>
            <person name="Arias-Moreno D.M."/>
            <person name="Jimenez-Jacinto V."/>
            <person name="Jimenez-Bremont J.F."/>
            <person name="Swaminathan K."/>
            <person name="Moose S.P."/>
            <person name="Guerrero-Gonzalez M.L."/>
            <person name="Marino-Ramirez L."/>
            <person name="Landsman D."/>
            <person name="Rodriguez-Kessler M."/>
            <person name="Delgado-Sanchez P."/>
        </authorList>
    </citation>
    <scope>NUCLEOTIDE SEQUENCE</scope>
    <source>
        <tissue evidence="6">Cladode</tissue>
    </source>
</reference>
<accession>A0A7C9D8C5</accession>
<organism evidence="6">
    <name type="scientific">Opuntia streptacantha</name>
    <name type="common">Prickly pear cactus</name>
    <name type="synonym">Opuntia cardona</name>
    <dbReference type="NCBI Taxonomy" id="393608"/>
    <lineage>
        <taxon>Eukaryota</taxon>
        <taxon>Viridiplantae</taxon>
        <taxon>Streptophyta</taxon>
        <taxon>Embryophyta</taxon>
        <taxon>Tracheophyta</taxon>
        <taxon>Spermatophyta</taxon>
        <taxon>Magnoliopsida</taxon>
        <taxon>eudicotyledons</taxon>
        <taxon>Gunneridae</taxon>
        <taxon>Pentapetalae</taxon>
        <taxon>Caryophyllales</taxon>
        <taxon>Cactineae</taxon>
        <taxon>Cactaceae</taxon>
        <taxon>Opuntioideae</taxon>
        <taxon>Opuntia</taxon>
    </lineage>
</organism>
<dbReference type="Gene3D" id="3.30.70.330">
    <property type="match status" value="1"/>
</dbReference>
<dbReference type="SUPFAM" id="SSF54928">
    <property type="entry name" value="RNA-binding domain, RBD"/>
    <property type="match status" value="1"/>
</dbReference>
<dbReference type="GO" id="GO:1990904">
    <property type="term" value="C:ribonucleoprotein complex"/>
    <property type="evidence" value="ECO:0007669"/>
    <property type="project" value="TreeGrafter"/>
</dbReference>
<evidence type="ECO:0000256" key="1">
    <source>
        <dbReference type="ARBA" id="ARBA00022884"/>
    </source>
</evidence>
<feature type="region of interest" description="Disordered" evidence="3">
    <location>
        <begin position="261"/>
        <end position="302"/>
    </location>
</feature>
<proteinExistence type="predicted"/>
<dbReference type="InterPro" id="IPR000504">
    <property type="entry name" value="RRM_dom"/>
</dbReference>
<evidence type="ECO:0000259" key="4">
    <source>
        <dbReference type="PROSITE" id="PS50102"/>
    </source>
</evidence>
<dbReference type="CDD" id="cd00590">
    <property type="entry name" value="RRM_SF"/>
    <property type="match status" value="1"/>
</dbReference>